<dbReference type="Proteomes" id="UP000289465">
    <property type="component" value="Unassembled WGS sequence"/>
</dbReference>
<feature type="region of interest" description="Disordered" evidence="1">
    <location>
        <begin position="1"/>
        <end position="58"/>
    </location>
</feature>
<dbReference type="EMBL" id="UFQC01000065">
    <property type="protein sequence ID" value="SSW73788.1"/>
    <property type="molecule type" value="Genomic_DNA"/>
</dbReference>
<name>A0A446D0Z8_9BURK</name>
<protein>
    <submittedName>
        <fullName evidence="2">Uncharacterized protein</fullName>
    </submittedName>
</protein>
<feature type="region of interest" description="Disordered" evidence="1">
    <location>
        <begin position="88"/>
        <end position="109"/>
    </location>
</feature>
<dbReference type="AlphaFoldDB" id="A0A446D0Z8"/>
<evidence type="ECO:0000313" key="2">
    <source>
        <dbReference type="EMBL" id="SSW73788.1"/>
    </source>
</evidence>
<organism evidence="2 3">
    <name type="scientific">Achromobacter veterisilvae</name>
    <dbReference type="NCBI Taxonomy" id="2069367"/>
    <lineage>
        <taxon>Bacteria</taxon>
        <taxon>Pseudomonadati</taxon>
        <taxon>Pseudomonadota</taxon>
        <taxon>Betaproteobacteria</taxon>
        <taxon>Burkholderiales</taxon>
        <taxon>Alcaligenaceae</taxon>
        <taxon>Achromobacter</taxon>
    </lineage>
</organism>
<evidence type="ECO:0000256" key="1">
    <source>
        <dbReference type="SAM" id="MobiDB-lite"/>
    </source>
</evidence>
<feature type="compositionally biased region" description="Polar residues" evidence="1">
    <location>
        <begin position="28"/>
        <end position="41"/>
    </location>
</feature>
<accession>A0A446D0Z8</accession>
<gene>
    <name evidence="2" type="ORF">AVE30378_06135</name>
</gene>
<sequence>MGRRKAPKVAGTSGSGGRNHPWADEQARSSLEPSAVSNHTRPMSWLGPASSGAHPRTKGARFCAGGHRHRIPLTTKGLRVARAAWQATGRPLRSGRKKHRSAERAWRGSQRSYLQFPWPGTAGRDAHMDQEGIARWASRRACGTRATPPMADTAHGKRRAVRSLCGRCGAGVRHRAWTCRIRQAACPCSLDSDCTTKTGRSCHCAGAWARRTAGKPALGEP</sequence>
<reference evidence="2 3" key="1">
    <citation type="submission" date="2018-07" db="EMBL/GenBank/DDBJ databases">
        <authorList>
            <person name="Peeters C."/>
        </authorList>
    </citation>
    <scope>NUCLEOTIDE SEQUENCE [LARGE SCALE GENOMIC DNA]</scope>
    <source>
        <strain evidence="2 3">LMG 30378</strain>
    </source>
</reference>
<proteinExistence type="predicted"/>
<evidence type="ECO:0000313" key="3">
    <source>
        <dbReference type="Proteomes" id="UP000289465"/>
    </source>
</evidence>